<reference evidence="3 4" key="1">
    <citation type="submission" date="2014-04" db="EMBL/GenBank/DDBJ databases">
        <title>Comparative Genomics of Cryptosporidium Species.</title>
        <authorList>
            <person name="Silva J.C."/>
            <person name="Su Q."/>
            <person name="Chalmers R."/>
            <person name="Chibucos M.C."/>
            <person name="Elwin K."/>
            <person name="Godinez A."/>
            <person name="Guo F."/>
            <person name="Huynh K."/>
            <person name="Orvis J."/>
            <person name="Ott S."/>
            <person name="Sadzewicz L."/>
            <person name="Sengamalay N."/>
            <person name="Shetty A."/>
            <person name="Sun M."/>
            <person name="Tallon L."/>
            <person name="Xiao L."/>
            <person name="Zhang H."/>
            <person name="Fraser C.M."/>
            <person name="Zhu G."/>
            <person name="Kissinger J."/>
            <person name="Widmer G."/>
        </authorList>
    </citation>
    <scope>NUCLEOTIDE SEQUENCE [LARGE SCALE GENOMIC DNA]</scope>
    <source>
        <strain evidence="3 4">UKMEL1</strain>
    </source>
</reference>
<dbReference type="AlphaFoldDB" id="A0A2P4Z3Q0"/>
<dbReference type="Pfam" id="PF02517">
    <property type="entry name" value="Rce1-like"/>
    <property type="match status" value="1"/>
</dbReference>
<feature type="transmembrane region" description="Helical" evidence="1">
    <location>
        <begin position="85"/>
        <end position="104"/>
    </location>
</feature>
<dbReference type="GO" id="GO:0004175">
    <property type="term" value="F:endopeptidase activity"/>
    <property type="evidence" value="ECO:0007669"/>
    <property type="project" value="UniProtKB-ARBA"/>
</dbReference>
<dbReference type="Proteomes" id="UP000236928">
    <property type="component" value="Unassembled WGS sequence"/>
</dbReference>
<dbReference type="GO" id="GO:0006508">
    <property type="term" value="P:proteolysis"/>
    <property type="evidence" value="ECO:0007669"/>
    <property type="project" value="UniProtKB-KW"/>
</dbReference>
<keyword evidence="3" id="KW-0378">Hydrolase</keyword>
<accession>A0A2P4Z3Q0</accession>
<comment type="caution">
    <text evidence="3">The sequence shown here is derived from an EMBL/GenBank/DDBJ whole genome shotgun (WGS) entry which is preliminary data.</text>
</comment>
<protein>
    <submittedName>
        <fullName evidence="3">CAAX protease self-immunity family protein</fullName>
    </submittedName>
</protein>
<feature type="domain" description="CAAX prenyl protease 2/Lysostaphin resistance protein A-like" evidence="2">
    <location>
        <begin position="141"/>
        <end position="287"/>
    </location>
</feature>
<evidence type="ECO:0000313" key="4">
    <source>
        <dbReference type="Proteomes" id="UP000236928"/>
    </source>
</evidence>
<gene>
    <name evidence="3" type="ORF">CmeUKMEL1_13665</name>
</gene>
<keyword evidence="1" id="KW-0472">Membrane</keyword>
<dbReference type="EMBL" id="JIBK01000047">
    <property type="protein sequence ID" value="POM84692.1"/>
    <property type="molecule type" value="Genomic_DNA"/>
</dbReference>
<keyword evidence="1" id="KW-1133">Transmembrane helix</keyword>
<organism evidence="3 4">
    <name type="scientific">Cryptosporidium meleagridis</name>
    <dbReference type="NCBI Taxonomy" id="93969"/>
    <lineage>
        <taxon>Eukaryota</taxon>
        <taxon>Sar</taxon>
        <taxon>Alveolata</taxon>
        <taxon>Apicomplexa</taxon>
        <taxon>Conoidasida</taxon>
        <taxon>Coccidia</taxon>
        <taxon>Eucoccidiorida</taxon>
        <taxon>Eimeriorina</taxon>
        <taxon>Cryptosporidiidae</taxon>
        <taxon>Cryptosporidium</taxon>
    </lineage>
</organism>
<dbReference type="GO" id="GO:0080120">
    <property type="term" value="P:CAAX-box protein maturation"/>
    <property type="evidence" value="ECO:0007669"/>
    <property type="project" value="UniProtKB-ARBA"/>
</dbReference>
<sequence>MFNESINISFIFKNKQFVKIVIIALLPCVNALYWLFYISNGWLAMYSMHFICMLLIPTFCYGLKYLTSNLNDALEYGKNFEILKCIYISIFISVFGTTCLFLVLELSKIIPTFNLLNIEEIKDGLLKEGIIKDSANNIGFSTWFSSIYFSIVNPIIEELFWRSFVYKKLIISLGVRNEANPRSRFNINEIEAHYSDSLIAKNHRSSLFESYDIESGQIGYEANTELASIICSVLYSLYHFFVLIRFSSIHCSILSTISLAIIGRALLYVNRKFHTIYSIYIHIGLDISIVTFLILSLK</sequence>
<feature type="transmembrane region" description="Helical" evidence="1">
    <location>
        <begin position="275"/>
        <end position="297"/>
    </location>
</feature>
<keyword evidence="3" id="KW-0645">Protease</keyword>
<proteinExistence type="predicted"/>
<dbReference type="InterPro" id="IPR003675">
    <property type="entry name" value="Rce1/LyrA-like_dom"/>
</dbReference>
<dbReference type="OrthoDB" id="337361at2759"/>
<evidence type="ECO:0000256" key="1">
    <source>
        <dbReference type="SAM" id="Phobius"/>
    </source>
</evidence>
<evidence type="ECO:0000313" key="3">
    <source>
        <dbReference type="EMBL" id="POM84692.1"/>
    </source>
</evidence>
<evidence type="ECO:0000259" key="2">
    <source>
        <dbReference type="Pfam" id="PF02517"/>
    </source>
</evidence>
<keyword evidence="1" id="KW-0812">Transmembrane</keyword>
<feature type="transmembrane region" description="Helical" evidence="1">
    <location>
        <begin position="251"/>
        <end position="269"/>
    </location>
</feature>
<dbReference type="VEuPathDB" id="CryptoDB:CmeUKMEL1_13665"/>
<name>A0A2P4Z3Q0_9CRYT</name>
<keyword evidence="4" id="KW-1185">Reference proteome</keyword>
<feature type="transmembrane region" description="Helical" evidence="1">
    <location>
        <begin position="20"/>
        <end position="37"/>
    </location>
</feature>
<feature type="transmembrane region" description="Helical" evidence="1">
    <location>
        <begin position="43"/>
        <end position="64"/>
    </location>
</feature>